<proteinExistence type="predicted"/>
<dbReference type="PROSITE" id="PS50110">
    <property type="entry name" value="RESPONSE_REGULATORY"/>
    <property type="match status" value="1"/>
</dbReference>
<feature type="modified residue" description="4-aspartylphosphate" evidence="6">
    <location>
        <position position="55"/>
    </location>
</feature>
<feature type="domain" description="OmpR/PhoB-type" evidence="9">
    <location>
        <begin position="130"/>
        <end position="234"/>
    </location>
</feature>
<keyword evidence="5" id="KW-0804">Transcription</keyword>
<feature type="domain" description="Response regulatory" evidence="8">
    <location>
        <begin position="6"/>
        <end position="120"/>
    </location>
</feature>
<reference evidence="10" key="1">
    <citation type="submission" date="2019-03" db="EMBL/GenBank/DDBJ databases">
        <title>Lake Tanganyika Metagenome-Assembled Genomes (MAGs).</title>
        <authorList>
            <person name="Tran P."/>
        </authorList>
    </citation>
    <scope>NUCLEOTIDE SEQUENCE</scope>
    <source>
        <strain evidence="10">K_DeepCast_65m_m2_066</strain>
    </source>
</reference>
<dbReference type="InterPro" id="IPR039420">
    <property type="entry name" value="WalR-like"/>
</dbReference>
<protein>
    <submittedName>
        <fullName evidence="10">Response regulator transcription factor</fullName>
    </submittedName>
</protein>
<sequence>MARKPRLLIIEDEPAILTGLLDLFVYHGYEVEAAQDGQRGLEKALSESYDLIILDIMLPMLDGFAVCDAIRHHSREQPLIMLTAKTTDEDVITGLTLGADDYVAKPFSVRELVLRVEAVLRRSARQRYYETLLSIGTHLQIDTRNLVGTWAGSAEPVLFTRREIEILQYLQQHHERPVSREELLTEVWGYAKASRFETRTVDIHMAKLRRKVEPNPKAPQWLVTIRGEGYKLLTAS</sequence>
<evidence type="ECO:0000313" key="10">
    <source>
        <dbReference type="EMBL" id="MBM3225423.1"/>
    </source>
</evidence>
<dbReference type="InterPro" id="IPR011006">
    <property type="entry name" value="CheY-like_superfamily"/>
</dbReference>
<dbReference type="InterPro" id="IPR001867">
    <property type="entry name" value="OmpR/PhoB-type_DNA-bd"/>
</dbReference>
<dbReference type="InterPro" id="IPR036388">
    <property type="entry name" value="WH-like_DNA-bd_sf"/>
</dbReference>
<keyword evidence="1 6" id="KW-0597">Phosphoprotein</keyword>
<evidence type="ECO:0000256" key="3">
    <source>
        <dbReference type="ARBA" id="ARBA00023015"/>
    </source>
</evidence>
<evidence type="ECO:0000256" key="1">
    <source>
        <dbReference type="ARBA" id="ARBA00022553"/>
    </source>
</evidence>
<evidence type="ECO:0000256" key="2">
    <source>
        <dbReference type="ARBA" id="ARBA00023012"/>
    </source>
</evidence>
<keyword evidence="2" id="KW-0902">Two-component regulatory system</keyword>
<dbReference type="Pfam" id="PF00072">
    <property type="entry name" value="Response_reg"/>
    <property type="match status" value="1"/>
</dbReference>
<name>A0A937W201_UNCTE</name>
<dbReference type="InterPro" id="IPR001789">
    <property type="entry name" value="Sig_transdc_resp-reg_receiver"/>
</dbReference>
<evidence type="ECO:0000256" key="7">
    <source>
        <dbReference type="PROSITE-ProRule" id="PRU01091"/>
    </source>
</evidence>
<comment type="caution">
    <text evidence="10">The sequence shown here is derived from an EMBL/GenBank/DDBJ whole genome shotgun (WGS) entry which is preliminary data.</text>
</comment>
<dbReference type="SMART" id="SM00448">
    <property type="entry name" value="REC"/>
    <property type="match status" value="1"/>
</dbReference>
<evidence type="ECO:0000256" key="4">
    <source>
        <dbReference type="ARBA" id="ARBA00023125"/>
    </source>
</evidence>
<evidence type="ECO:0000313" key="11">
    <source>
        <dbReference type="Proteomes" id="UP000712673"/>
    </source>
</evidence>
<evidence type="ECO:0000259" key="9">
    <source>
        <dbReference type="PROSITE" id="PS51755"/>
    </source>
</evidence>
<keyword evidence="4 7" id="KW-0238">DNA-binding</keyword>
<dbReference type="CDD" id="cd17574">
    <property type="entry name" value="REC_OmpR"/>
    <property type="match status" value="1"/>
</dbReference>
<dbReference type="SUPFAM" id="SSF52172">
    <property type="entry name" value="CheY-like"/>
    <property type="match status" value="1"/>
</dbReference>
<dbReference type="GO" id="GO:0032993">
    <property type="term" value="C:protein-DNA complex"/>
    <property type="evidence" value="ECO:0007669"/>
    <property type="project" value="TreeGrafter"/>
</dbReference>
<dbReference type="PROSITE" id="PS51755">
    <property type="entry name" value="OMPR_PHOB"/>
    <property type="match status" value="1"/>
</dbReference>
<dbReference type="PANTHER" id="PTHR48111:SF40">
    <property type="entry name" value="PHOSPHATE REGULON TRANSCRIPTIONAL REGULATORY PROTEIN PHOB"/>
    <property type="match status" value="1"/>
</dbReference>
<evidence type="ECO:0000256" key="5">
    <source>
        <dbReference type="ARBA" id="ARBA00023163"/>
    </source>
</evidence>
<organism evidence="10 11">
    <name type="scientific">Tectimicrobiota bacterium</name>
    <dbReference type="NCBI Taxonomy" id="2528274"/>
    <lineage>
        <taxon>Bacteria</taxon>
        <taxon>Pseudomonadati</taxon>
        <taxon>Nitrospinota/Tectimicrobiota group</taxon>
        <taxon>Candidatus Tectimicrobiota</taxon>
    </lineage>
</organism>
<dbReference type="GO" id="GO:0005829">
    <property type="term" value="C:cytosol"/>
    <property type="evidence" value="ECO:0007669"/>
    <property type="project" value="TreeGrafter"/>
</dbReference>
<dbReference type="GO" id="GO:0006355">
    <property type="term" value="P:regulation of DNA-templated transcription"/>
    <property type="evidence" value="ECO:0007669"/>
    <property type="project" value="InterPro"/>
</dbReference>
<gene>
    <name evidence="10" type="ORF">FJZ47_16695</name>
</gene>
<dbReference type="Proteomes" id="UP000712673">
    <property type="component" value="Unassembled WGS sequence"/>
</dbReference>
<dbReference type="Gene3D" id="6.10.250.690">
    <property type="match status" value="1"/>
</dbReference>
<feature type="DNA-binding region" description="OmpR/PhoB-type" evidence="7">
    <location>
        <begin position="130"/>
        <end position="234"/>
    </location>
</feature>
<accession>A0A937W201</accession>
<dbReference type="GO" id="GO:0000156">
    <property type="term" value="F:phosphorelay response regulator activity"/>
    <property type="evidence" value="ECO:0007669"/>
    <property type="project" value="TreeGrafter"/>
</dbReference>
<dbReference type="SMART" id="SM00862">
    <property type="entry name" value="Trans_reg_C"/>
    <property type="match status" value="1"/>
</dbReference>
<dbReference type="Pfam" id="PF00486">
    <property type="entry name" value="Trans_reg_C"/>
    <property type="match status" value="1"/>
</dbReference>
<dbReference type="GO" id="GO:0000976">
    <property type="term" value="F:transcription cis-regulatory region binding"/>
    <property type="evidence" value="ECO:0007669"/>
    <property type="project" value="TreeGrafter"/>
</dbReference>
<dbReference type="Gene3D" id="1.10.10.10">
    <property type="entry name" value="Winged helix-like DNA-binding domain superfamily/Winged helix DNA-binding domain"/>
    <property type="match status" value="1"/>
</dbReference>
<dbReference type="EMBL" id="VGLS01000570">
    <property type="protein sequence ID" value="MBM3225423.1"/>
    <property type="molecule type" value="Genomic_DNA"/>
</dbReference>
<dbReference type="CDD" id="cd00383">
    <property type="entry name" value="trans_reg_C"/>
    <property type="match status" value="1"/>
</dbReference>
<dbReference type="FunFam" id="3.40.50.2300:FF:000001">
    <property type="entry name" value="DNA-binding response regulator PhoB"/>
    <property type="match status" value="1"/>
</dbReference>
<dbReference type="Gene3D" id="3.40.50.2300">
    <property type="match status" value="1"/>
</dbReference>
<dbReference type="PANTHER" id="PTHR48111">
    <property type="entry name" value="REGULATOR OF RPOS"/>
    <property type="match status" value="1"/>
</dbReference>
<dbReference type="AlphaFoldDB" id="A0A937W201"/>
<dbReference type="SUPFAM" id="SSF46894">
    <property type="entry name" value="C-terminal effector domain of the bipartite response regulators"/>
    <property type="match status" value="1"/>
</dbReference>
<dbReference type="InterPro" id="IPR016032">
    <property type="entry name" value="Sig_transdc_resp-reg_C-effctor"/>
</dbReference>
<evidence type="ECO:0000256" key="6">
    <source>
        <dbReference type="PROSITE-ProRule" id="PRU00169"/>
    </source>
</evidence>
<evidence type="ECO:0000259" key="8">
    <source>
        <dbReference type="PROSITE" id="PS50110"/>
    </source>
</evidence>
<keyword evidence="3" id="KW-0805">Transcription regulation</keyword>